<keyword evidence="1" id="KW-0732">Signal</keyword>
<evidence type="ECO:0000256" key="1">
    <source>
        <dbReference type="SAM" id="SignalP"/>
    </source>
</evidence>
<dbReference type="PANTHER" id="PTHR43019">
    <property type="entry name" value="SERINE ENDOPROTEASE DEGS"/>
    <property type="match status" value="1"/>
</dbReference>
<dbReference type="GO" id="GO:0006508">
    <property type="term" value="P:proteolysis"/>
    <property type="evidence" value="ECO:0007669"/>
    <property type="project" value="UniProtKB-KW"/>
</dbReference>
<proteinExistence type="predicted"/>
<dbReference type="Pfam" id="PF13365">
    <property type="entry name" value="Trypsin_2"/>
    <property type="match status" value="1"/>
</dbReference>
<feature type="signal peptide" evidence="1">
    <location>
        <begin position="1"/>
        <end position="26"/>
    </location>
</feature>
<name>A0AA42BLE2_9ALTE</name>
<comment type="caution">
    <text evidence="2">The sequence shown here is derived from an EMBL/GenBank/DDBJ whole genome shotgun (WGS) entry which is preliminary data.</text>
</comment>
<dbReference type="EMBL" id="JANATA010000008">
    <property type="protein sequence ID" value="MCP3428514.1"/>
    <property type="molecule type" value="Genomic_DNA"/>
</dbReference>
<accession>A0AA42BLE2</accession>
<sequence length="285" mass="30263">MFTKKYALQLTLLGGLIVTLSSAVLADQVDSHLDNLSEKNFLEVSSGQTIPVSSLSSTIQKVKQSVVGIGIFTPLQSRSAELRGTGFVFGDGQYVATNYHVVAQTLDPTIVQYYTALAGSGKNPSVVKAEIVGISPQHDLAILKLDKKLTPISLASDDFILEGTDIAFTGFPIGAVIGLYPATHKGMVAAITPDVLPVCNSTSLTHQKFGRLDNPMMIYQLDAIAYPGNSGSPVYDQYTGSIVGIINKVFVTAGKESAITTPSGISYAIPVKYLRALAKKHGIQV</sequence>
<protein>
    <submittedName>
        <fullName evidence="2">Serine protease</fullName>
    </submittedName>
</protein>
<evidence type="ECO:0000313" key="3">
    <source>
        <dbReference type="Proteomes" id="UP001165413"/>
    </source>
</evidence>
<evidence type="ECO:0000313" key="2">
    <source>
        <dbReference type="EMBL" id="MCP3428514.1"/>
    </source>
</evidence>
<keyword evidence="2" id="KW-0378">Hydrolase</keyword>
<keyword evidence="3" id="KW-1185">Reference proteome</keyword>
<dbReference type="InterPro" id="IPR009003">
    <property type="entry name" value="Peptidase_S1_PA"/>
</dbReference>
<reference evidence="2" key="1">
    <citation type="submission" date="2022-07" db="EMBL/GenBank/DDBJ databases">
        <title>Characterization of the Novel Bacterium Alteromonas immobilis LMIT006 and Alteromonas gregis LMIT007.</title>
        <authorList>
            <person name="Lin X."/>
        </authorList>
    </citation>
    <scope>NUCLEOTIDE SEQUENCE</scope>
    <source>
        <strain evidence="2">LMIT007</strain>
    </source>
</reference>
<dbReference type="PANTHER" id="PTHR43019:SF23">
    <property type="entry name" value="PROTEASE DO-LIKE 5, CHLOROPLASTIC"/>
    <property type="match status" value="1"/>
</dbReference>
<gene>
    <name evidence="2" type="ORF">NLF92_06095</name>
</gene>
<dbReference type="Proteomes" id="UP001165413">
    <property type="component" value="Unassembled WGS sequence"/>
</dbReference>
<dbReference type="InterPro" id="IPR043504">
    <property type="entry name" value="Peptidase_S1_PA_chymotrypsin"/>
</dbReference>
<dbReference type="RefSeq" id="WP_254099854.1">
    <property type="nucleotide sequence ID" value="NZ_JANATA010000008.1"/>
</dbReference>
<dbReference type="SUPFAM" id="SSF50494">
    <property type="entry name" value="Trypsin-like serine proteases"/>
    <property type="match status" value="1"/>
</dbReference>
<organism evidence="2 3">
    <name type="scientific">Opacimonas viscosa</name>
    <dbReference type="NCBI Taxonomy" id="2961944"/>
    <lineage>
        <taxon>Bacteria</taxon>
        <taxon>Pseudomonadati</taxon>
        <taxon>Pseudomonadota</taxon>
        <taxon>Gammaproteobacteria</taxon>
        <taxon>Alteromonadales</taxon>
        <taxon>Alteromonadaceae</taxon>
        <taxon>Opacimonas</taxon>
    </lineage>
</organism>
<dbReference type="Gene3D" id="2.40.10.10">
    <property type="entry name" value="Trypsin-like serine proteases"/>
    <property type="match status" value="2"/>
</dbReference>
<feature type="chain" id="PRO_5041378259" evidence="1">
    <location>
        <begin position="27"/>
        <end position="285"/>
    </location>
</feature>
<keyword evidence="2" id="KW-0645">Protease</keyword>
<dbReference type="AlphaFoldDB" id="A0AA42BLE2"/>
<dbReference type="GO" id="GO:0008233">
    <property type="term" value="F:peptidase activity"/>
    <property type="evidence" value="ECO:0007669"/>
    <property type="project" value="UniProtKB-KW"/>
</dbReference>